<feature type="chain" id="PRO_5038614090" description="Phosphoenolpyruvate synthase" evidence="15">
    <location>
        <begin position="27"/>
        <end position="969"/>
    </location>
</feature>
<comment type="function">
    <text evidence="2">Catalyzes the phosphorylation of pyruvate to phosphoenolpyruvate.</text>
</comment>
<evidence type="ECO:0000259" key="16">
    <source>
        <dbReference type="Pfam" id="PF01326"/>
    </source>
</evidence>
<reference evidence="17 18" key="1">
    <citation type="submission" date="2020-10" db="EMBL/GenBank/DDBJ databases">
        <title>Connecting structure to function with the recovery of over 1000 high-quality activated sludge metagenome-assembled genomes encoding full-length rRNA genes using long-read sequencing.</title>
        <authorList>
            <person name="Singleton C.M."/>
            <person name="Petriglieri F."/>
            <person name="Kristensen J.M."/>
            <person name="Kirkegaard R.H."/>
            <person name="Michaelsen T.Y."/>
            <person name="Andersen M.H."/>
            <person name="Karst S.M."/>
            <person name="Dueholm M.S."/>
            <person name="Nielsen P.H."/>
            <person name="Albertsen M."/>
        </authorList>
    </citation>
    <scope>NUCLEOTIDE SEQUENCE [LARGE SCALE GENOMIC DNA]</scope>
    <source>
        <strain evidence="17">Ribe_18-Q3-R11-54_MAXAC.273</strain>
    </source>
</reference>
<dbReference type="GO" id="GO:0046872">
    <property type="term" value="F:metal ion binding"/>
    <property type="evidence" value="ECO:0007669"/>
    <property type="project" value="UniProtKB-KW"/>
</dbReference>
<comment type="similarity">
    <text evidence="4">Belongs to the PEP-utilizing enzyme family.</text>
</comment>
<dbReference type="PANTHER" id="PTHR43030">
    <property type="entry name" value="PHOSPHOENOLPYRUVATE SYNTHASE"/>
    <property type="match status" value="1"/>
</dbReference>
<evidence type="ECO:0000256" key="4">
    <source>
        <dbReference type="ARBA" id="ARBA00007837"/>
    </source>
</evidence>
<evidence type="ECO:0000313" key="17">
    <source>
        <dbReference type="EMBL" id="MBK9980893.1"/>
    </source>
</evidence>
<evidence type="ECO:0000256" key="2">
    <source>
        <dbReference type="ARBA" id="ARBA00002988"/>
    </source>
</evidence>
<keyword evidence="9" id="KW-0547">Nucleotide-binding</keyword>
<evidence type="ECO:0000256" key="11">
    <source>
        <dbReference type="ARBA" id="ARBA00022840"/>
    </source>
</evidence>
<dbReference type="AlphaFoldDB" id="A0A9D7XR42"/>
<evidence type="ECO:0000256" key="12">
    <source>
        <dbReference type="ARBA" id="ARBA00022842"/>
    </source>
</evidence>
<dbReference type="Gene3D" id="3.30.470.20">
    <property type="entry name" value="ATP-grasp fold, B domain"/>
    <property type="match status" value="1"/>
</dbReference>
<comment type="catalytic activity">
    <reaction evidence="14">
        <text>pyruvate + ATP + H2O = phosphoenolpyruvate + AMP + phosphate + 2 H(+)</text>
        <dbReference type="Rhea" id="RHEA:11364"/>
        <dbReference type="ChEBI" id="CHEBI:15361"/>
        <dbReference type="ChEBI" id="CHEBI:15377"/>
        <dbReference type="ChEBI" id="CHEBI:15378"/>
        <dbReference type="ChEBI" id="CHEBI:30616"/>
        <dbReference type="ChEBI" id="CHEBI:43474"/>
        <dbReference type="ChEBI" id="CHEBI:58702"/>
        <dbReference type="ChEBI" id="CHEBI:456215"/>
        <dbReference type="EC" id="2.7.9.2"/>
    </reaction>
</comment>
<proteinExistence type="inferred from homology"/>
<dbReference type="GO" id="GO:0005524">
    <property type="term" value="F:ATP binding"/>
    <property type="evidence" value="ECO:0007669"/>
    <property type="project" value="UniProtKB-KW"/>
</dbReference>
<evidence type="ECO:0000256" key="14">
    <source>
        <dbReference type="ARBA" id="ARBA00047700"/>
    </source>
</evidence>
<sequence length="969" mass="109386">MRVNKTRLYFFLVLVFISASLSFSMAQVSNTEAVKAMIGRYKTDPRGPYRDIRWFCKDGTTRDPHDPCPDHKGSQHARLKDEVTALADKDHIFLGQILASTQDVDFWDVPNAHSRLKQYQLELYLRNNDDGWINRRAQFYRGATQTEDESNWGAEFYKWLLDDVDILRSDYYLIRQSARDIPHAGDNNDAQIVRALSAEIAEALPSFQELRIKLHGTPDAGDRKRVRDFEEKNKNKITPAIDSMFNELNIGLSLMYRPFKVSDFDSYLKALPAESNAAVALQSFTRKFSTMDCPPEQCQLISQTALLLRREMLTPMKSYDRLALIDASNKLESLLNTEITLWKPSYLSDLLDQVHCLAEAATAFGFLELWEWDQINPSLTATVGDTITLTQLSDYSESGRHVAEWGAGMVRAQYMDVINLYHDFEPLAAGFYDDRVRSSVLLPLGRVVSWLGDEFSHKAGFANQVFSIPDQSSIHGLNPGYTVGELVVVTDSPETVELSPDKIYVFHHPPANLKPIAGIATVTEGNTVSHIQLLARNLAIPNAVLSQENMDRLKAFNGKMIFYAVSNKGTVIMKPVSEMTPYEQKLFEKKKRSEEKISVPIARIELHNPHVLNLNTINSSYSGKVCGPKAANLGQLKQMFPENVVDGLVVPFAIFRQHMNQKIPGQETNYWAKMIGIFDKGECLRCSGVSEPEIETFLLQQLDTLRALIKAMPFLPAFREELEQQFNSVFGKPMGKVPVFVRSDTNMEDLKDFTGAGLNLTVFNVVDPEKIFQGIRDVWASPYTERSFRWRQRYLNNPENVFPSIVIIPSVDGDKSGVMITKGITTGNNGDLTIAFNHGVGGAVDGQAAETWLLDMDCHDHLIAPAREPNYTTIPATGGSVKKQTTFEERILTRDNLDALRMIADRIQFELPKAPGITTNGPFDMELGFKDNKLWLFQVRPFNENKKATTSEFLQNITPDFDAKRTIIL</sequence>
<comment type="pathway">
    <text evidence="3">Carbohydrate biosynthesis; gluconeogenesis.</text>
</comment>
<dbReference type="SUPFAM" id="SSF56059">
    <property type="entry name" value="Glutathione synthetase ATP-binding domain-like"/>
    <property type="match status" value="1"/>
</dbReference>
<keyword evidence="7" id="KW-0808">Transferase</keyword>
<evidence type="ECO:0000256" key="1">
    <source>
        <dbReference type="ARBA" id="ARBA00001946"/>
    </source>
</evidence>
<keyword evidence="12" id="KW-0460">Magnesium</keyword>
<accession>A0A9D7XR42</accession>
<dbReference type="PANTHER" id="PTHR43030:SF1">
    <property type="entry name" value="PHOSPHOENOLPYRUVATE SYNTHASE"/>
    <property type="match status" value="1"/>
</dbReference>
<evidence type="ECO:0000256" key="7">
    <source>
        <dbReference type="ARBA" id="ARBA00022679"/>
    </source>
</evidence>
<dbReference type="Pfam" id="PF01326">
    <property type="entry name" value="PPDK_N"/>
    <property type="match status" value="1"/>
</dbReference>
<name>A0A9D7XR42_9BACT</name>
<protein>
    <recommendedName>
        <fullName evidence="6">Phosphoenolpyruvate synthase</fullName>
        <ecNumber evidence="5">2.7.9.2</ecNumber>
    </recommendedName>
    <alternativeName>
        <fullName evidence="13">Pyruvate, water dikinase</fullName>
    </alternativeName>
</protein>
<dbReference type="EC" id="2.7.9.2" evidence="5"/>
<evidence type="ECO:0000256" key="6">
    <source>
        <dbReference type="ARBA" id="ARBA00021623"/>
    </source>
</evidence>
<keyword evidence="15" id="KW-0732">Signal</keyword>
<evidence type="ECO:0000256" key="3">
    <source>
        <dbReference type="ARBA" id="ARBA00004742"/>
    </source>
</evidence>
<dbReference type="InterPro" id="IPR002192">
    <property type="entry name" value="PPDK_AMP/ATP-bd"/>
</dbReference>
<dbReference type="Gene3D" id="3.30.1490.20">
    <property type="entry name" value="ATP-grasp fold, A domain"/>
    <property type="match status" value="1"/>
</dbReference>
<evidence type="ECO:0000256" key="9">
    <source>
        <dbReference type="ARBA" id="ARBA00022741"/>
    </source>
</evidence>
<organism evidence="17 18">
    <name type="scientific">Candidatus Opimibacter skivensis</name>
    <dbReference type="NCBI Taxonomy" id="2982028"/>
    <lineage>
        <taxon>Bacteria</taxon>
        <taxon>Pseudomonadati</taxon>
        <taxon>Bacteroidota</taxon>
        <taxon>Saprospiria</taxon>
        <taxon>Saprospirales</taxon>
        <taxon>Saprospiraceae</taxon>
        <taxon>Candidatus Opimibacter</taxon>
    </lineage>
</organism>
<keyword evidence="11" id="KW-0067">ATP-binding</keyword>
<feature type="signal peptide" evidence="15">
    <location>
        <begin position="1"/>
        <end position="26"/>
    </location>
</feature>
<keyword evidence="8" id="KW-0479">Metal-binding</keyword>
<comment type="caution">
    <text evidence="17">The sequence shown here is derived from an EMBL/GenBank/DDBJ whole genome shotgun (WGS) entry which is preliminary data.</text>
</comment>
<evidence type="ECO:0000256" key="10">
    <source>
        <dbReference type="ARBA" id="ARBA00022777"/>
    </source>
</evidence>
<dbReference type="InterPro" id="IPR006319">
    <property type="entry name" value="PEP_synth"/>
</dbReference>
<feature type="domain" description="Pyruvate phosphate dikinase AMP/ATP-binding" evidence="16">
    <location>
        <begin position="626"/>
        <end position="951"/>
    </location>
</feature>
<evidence type="ECO:0000256" key="5">
    <source>
        <dbReference type="ARBA" id="ARBA00011996"/>
    </source>
</evidence>
<evidence type="ECO:0000256" key="13">
    <source>
        <dbReference type="ARBA" id="ARBA00033470"/>
    </source>
</evidence>
<evidence type="ECO:0000256" key="15">
    <source>
        <dbReference type="SAM" id="SignalP"/>
    </source>
</evidence>
<dbReference type="GO" id="GO:0008986">
    <property type="term" value="F:pyruvate, water dikinase activity"/>
    <property type="evidence" value="ECO:0007669"/>
    <property type="project" value="UniProtKB-EC"/>
</dbReference>
<comment type="cofactor">
    <cofactor evidence="1">
        <name>Mg(2+)</name>
        <dbReference type="ChEBI" id="CHEBI:18420"/>
    </cofactor>
</comment>
<evidence type="ECO:0000313" key="18">
    <source>
        <dbReference type="Proteomes" id="UP000808337"/>
    </source>
</evidence>
<gene>
    <name evidence="17" type="ORF">IPP15_00470</name>
</gene>
<dbReference type="InterPro" id="IPR013815">
    <property type="entry name" value="ATP_grasp_subdomain_1"/>
</dbReference>
<dbReference type="Proteomes" id="UP000808337">
    <property type="component" value="Unassembled WGS sequence"/>
</dbReference>
<evidence type="ECO:0000256" key="8">
    <source>
        <dbReference type="ARBA" id="ARBA00022723"/>
    </source>
</evidence>
<keyword evidence="10" id="KW-0418">Kinase</keyword>
<dbReference type="EMBL" id="JADKGY010000001">
    <property type="protein sequence ID" value="MBK9980893.1"/>
    <property type="molecule type" value="Genomic_DNA"/>
</dbReference>